<name>A0A6G0Z2C7_APHCR</name>
<keyword evidence="2" id="KW-1185">Reference proteome</keyword>
<protein>
    <submittedName>
        <fullName evidence="1">General transcription factor II-I repeat domain-containing protein 2B-like</fullName>
    </submittedName>
</protein>
<dbReference type="Proteomes" id="UP000478052">
    <property type="component" value="Unassembled WGS sequence"/>
</dbReference>
<proteinExistence type="predicted"/>
<comment type="caution">
    <text evidence="1">The sequence shown here is derived from an EMBL/GenBank/DDBJ whole genome shotgun (WGS) entry which is preliminary data.</text>
</comment>
<accession>A0A6G0Z2C7</accession>
<sequence>MEVFSNLVRLGCVPDFYKFVPVRYVETFKLACKIISMLSNTYQCVIYIKSDCVIIFLLKLKSWWEKRDCKYFWRIKGSGQQRVNSIKIKLEIQLTRSKLKGLIKENVVFEKKIPIKKIFSIRNHLTIKTILA</sequence>
<reference evidence="1 2" key="1">
    <citation type="submission" date="2019-08" db="EMBL/GenBank/DDBJ databases">
        <title>Whole genome of Aphis craccivora.</title>
        <authorList>
            <person name="Voronova N.V."/>
            <person name="Shulinski R.S."/>
            <person name="Bandarenka Y.V."/>
            <person name="Zhorov D.G."/>
            <person name="Warner D."/>
        </authorList>
    </citation>
    <scope>NUCLEOTIDE SEQUENCE [LARGE SCALE GENOMIC DNA]</scope>
    <source>
        <strain evidence="1">180601</strain>
        <tissue evidence="1">Whole Body</tissue>
    </source>
</reference>
<organism evidence="1 2">
    <name type="scientific">Aphis craccivora</name>
    <name type="common">Cowpea aphid</name>
    <dbReference type="NCBI Taxonomy" id="307492"/>
    <lineage>
        <taxon>Eukaryota</taxon>
        <taxon>Metazoa</taxon>
        <taxon>Ecdysozoa</taxon>
        <taxon>Arthropoda</taxon>
        <taxon>Hexapoda</taxon>
        <taxon>Insecta</taxon>
        <taxon>Pterygota</taxon>
        <taxon>Neoptera</taxon>
        <taxon>Paraneoptera</taxon>
        <taxon>Hemiptera</taxon>
        <taxon>Sternorrhyncha</taxon>
        <taxon>Aphidomorpha</taxon>
        <taxon>Aphidoidea</taxon>
        <taxon>Aphididae</taxon>
        <taxon>Aphidini</taxon>
        <taxon>Aphis</taxon>
        <taxon>Aphis</taxon>
    </lineage>
</organism>
<evidence type="ECO:0000313" key="2">
    <source>
        <dbReference type="Proteomes" id="UP000478052"/>
    </source>
</evidence>
<gene>
    <name evidence="1" type="ORF">FWK35_00005354</name>
</gene>
<dbReference type="AlphaFoldDB" id="A0A6G0Z2C7"/>
<dbReference type="EMBL" id="VUJU01001610">
    <property type="protein sequence ID" value="KAF0764535.1"/>
    <property type="molecule type" value="Genomic_DNA"/>
</dbReference>
<evidence type="ECO:0000313" key="1">
    <source>
        <dbReference type="EMBL" id="KAF0764535.1"/>
    </source>
</evidence>